<dbReference type="GO" id="GO:0006508">
    <property type="term" value="P:proteolysis"/>
    <property type="evidence" value="ECO:0007669"/>
    <property type="project" value="UniProtKB-KW"/>
</dbReference>
<comment type="catalytic activity">
    <reaction evidence="1">
        <text>Release of an N-terminal tripeptide from a polypeptide.</text>
        <dbReference type="EC" id="3.4.14.10"/>
    </reaction>
</comment>
<evidence type="ECO:0000256" key="10">
    <source>
        <dbReference type="SAM" id="MobiDB-lite"/>
    </source>
</evidence>
<comment type="caution">
    <text evidence="12">The sequence shown here is derived from an EMBL/GenBank/DDBJ whole genome shotgun (WGS) entry which is preliminary data.</text>
</comment>
<keyword evidence="6" id="KW-0378">Hydrolase</keyword>
<evidence type="ECO:0000313" key="12">
    <source>
        <dbReference type="EMBL" id="KAK5948003.1"/>
    </source>
</evidence>
<protein>
    <recommendedName>
        <fullName evidence="3">tripeptidyl-peptidase II</fullName>
        <ecNumber evidence="3">3.4.14.10</ecNumber>
    </recommendedName>
</protein>
<feature type="binding site" evidence="9">
    <location>
        <position position="58"/>
    </location>
    <ligand>
        <name>Ca(2+)</name>
        <dbReference type="ChEBI" id="CHEBI:29108"/>
    </ligand>
</feature>
<keyword evidence="5" id="KW-0732">Signal</keyword>
<dbReference type="Proteomes" id="UP001316803">
    <property type="component" value="Unassembled WGS sequence"/>
</dbReference>
<proteinExistence type="predicted"/>
<evidence type="ECO:0000256" key="3">
    <source>
        <dbReference type="ARBA" id="ARBA00012462"/>
    </source>
</evidence>
<keyword evidence="8" id="KW-0865">Zymogen</keyword>
<keyword evidence="4" id="KW-0645">Protease</keyword>
<dbReference type="InterPro" id="IPR050819">
    <property type="entry name" value="Tripeptidyl-peptidase_I"/>
</dbReference>
<evidence type="ECO:0000256" key="6">
    <source>
        <dbReference type="ARBA" id="ARBA00022801"/>
    </source>
</evidence>
<dbReference type="SUPFAM" id="SSF52743">
    <property type="entry name" value="Subtilisin-like"/>
    <property type="match status" value="1"/>
</dbReference>
<reference evidence="12 13" key="1">
    <citation type="submission" date="2022-12" db="EMBL/GenBank/DDBJ databases">
        <title>Genomic features and morphological characterization of a novel Knufia sp. strain isolated from spacecraft assembly facility.</title>
        <authorList>
            <person name="Teixeira M."/>
            <person name="Chander A.M."/>
            <person name="Stajich J.E."/>
            <person name="Venkateswaran K."/>
        </authorList>
    </citation>
    <scope>NUCLEOTIDE SEQUENCE [LARGE SCALE GENOMIC DNA]</scope>
    <source>
        <strain evidence="12 13">FJI-L2-BK-P2</strain>
    </source>
</reference>
<keyword evidence="9" id="KW-0479">Metal-binding</keyword>
<dbReference type="GO" id="GO:0008240">
    <property type="term" value="F:tripeptidyl-peptidase activity"/>
    <property type="evidence" value="ECO:0007669"/>
    <property type="project" value="UniProtKB-EC"/>
</dbReference>
<dbReference type="PROSITE" id="PS51695">
    <property type="entry name" value="SEDOLISIN"/>
    <property type="match status" value="1"/>
</dbReference>
<dbReference type="PROSITE" id="PS00138">
    <property type="entry name" value="SUBTILASE_SER"/>
    <property type="match status" value="1"/>
</dbReference>
<dbReference type="PANTHER" id="PTHR14218">
    <property type="entry name" value="PROTEASE S8 TRIPEPTIDYL PEPTIDASE I CLN2"/>
    <property type="match status" value="1"/>
</dbReference>
<feature type="region of interest" description="Disordered" evidence="10">
    <location>
        <begin position="871"/>
        <end position="902"/>
    </location>
</feature>
<accession>A0AAN8E8H8</accession>
<dbReference type="InterPro" id="IPR023828">
    <property type="entry name" value="Peptidase_S8_Ser-AS"/>
</dbReference>
<evidence type="ECO:0000256" key="1">
    <source>
        <dbReference type="ARBA" id="ARBA00001910"/>
    </source>
</evidence>
<dbReference type="InterPro" id="IPR036852">
    <property type="entry name" value="Peptidase_S8/S53_dom_sf"/>
</dbReference>
<keyword evidence="13" id="KW-1185">Reference proteome</keyword>
<evidence type="ECO:0000256" key="5">
    <source>
        <dbReference type="ARBA" id="ARBA00022729"/>
    </source>
</evidence>
<comment type="cofactor">
    <cofactor evidence="9">
        <name>Ca(2+)</name>
        <dbReference type="ChEBI" id="CHEBI:29108"/>
    </cofactor>
    <text evidence="9">Binds 1 Ca(2+) ion per subunit.</text>
</comment>
<evidence type="ECO:0000313" key="13">
    <source>
        <dbReference type="Proteomes" id="UP001316803"/>
    </source>
</evidence>
<evidence type="ECO:0000256" key="4">
    <source>
        <dbReference type="ARBA" id="ARBA00022670"/>
    </source>
</evidence>
<evidence type="ECO:0000256" key="2">
    <source>
        <dbReference type="ARBA" id="ARBA00002451"/>
    </source>
</evidence>
<evidence type="ECO:0000256" key="9">
    <source>
        <dbReference type="PROSITE-ProRule" id="PRU01032"/>
    </source>
</evidence>
<name>A0AAN8E8H8_9EURO</name>
<dbReference type="InterPro" id="IPR030400">
    <property type="entry name" value="Sedolisin_dom"/>
</dbReference>
<dbReference type="EC" id="3.4.14.10" evidence="3"/>
<dbReference type="Gene3D" id="3.40.50.200">
    <property type="entry name" value="Peptidase S8/S53 domain"/>
    <property type="match status" value="1"/>
</dbReference>
<comment type="function">
    <text evidence="2">Secreted tripeptidyl-peptidase which degrades proteins at acidic pHs and is involved in virulence.</text>
</comment>
<dbReference type="PANTHER" id="PTHR14218:SF32">
    <property type="entry name" value="TRIPEPTIDYL PEPTIDASE SED3 (AFU_ORTHOLOGUE AFUA_3G08930)"/>
    <property type="match status" value="1"/>
</dbReference>
<dbReference type="EMBL" id="JAKLMC020000056">
    <property type="protein sequence ID" value="KAK5948003.1"/>
    <property type="molecule type" value="Genomic_DNA"/>
</dbReference>
<evidence type="ECO:0000259" key="11">
    <source>
        <dbReference type="PROSITE" id="PS51695"/>
    </source>
</evidence>
<feature type="binding site" evidence="9">
    <location>
        <position position="82"/>
    </location>
    <ligand>
        <name>Ca(2+)</name>
        <dbReference type="ChEBI" id="CHEBI:29108"/>
    </ligand>
</feature>
<keyword evidence="7" id="KW-0720">Serine protease</keyword>
<keyword evidence="9" id="KW-0106">Calcium</keyword>
<sequence>MVGYDGFVINGSGFTFIGTSCAAPLYAGLFVVLRSAFGRSFGFLNPTVYQLGTAAFRDVVFGNNDPGRPSATPYFSATAGYDPITGWGSIDGTKMMNSIAKLLFPPDTYLTVLKSSFSLGEVEGKANWDGTILVVLNGFSPNVLPGTVPIATNTFSSDVTITVGLAKAEIPSLPSTVQRILFPISVDFGPTSRHATSDTTTPGVFPPAGSSPIEKLLTVRFTITGKALEANTVIILLAGANPYFSNTATDIGGTGHINDWWLSQDLRVFSCCPGINPSPVVGPEAPILSPRDYINVDSGAGYQYIKNLLNFLNAGFTSPTGTDAFTLLPDQSNALTEFSLVAPKQENPIAPGTFFANYNFAVGRVRLNGISGGNPVRVFFRLFTSNHPQTWFLPGTSYLSSPAVPSPPAKPLVASDMTTIPFFATGNYGSNTDYGTGSGSSWTYFGCFINVYDPGYMLTYSGVTKPLNAWLMGGHSCLVAQIAFDDAPIVSVSGTLASPMNSDKLAQRNLQISPSDNPGPSDTHLISQTFDVAPTAPPRANPGQYMNLPDELMIDWGNTPIDSTASIYWPKLKAADIVMLAKRLYSTHQLHGVEGDPNSIEITVSGGFTYIPIPFGEASHIAGLLSTQLPLDIVRGQEFLITVRRIATRCYASNDVPRLTQPLRSQDSDGNFAAQDGPVGGPIIRAINWRYTPGIFAIKVPVRVPAEMLPIERDSQAIIAWRLNQLSQTDRWYKVIRRYLEYINRRVDALGGHCYPVIPSAHDLLRTQFTIASPNAAVALRLRQTATWRAVSPSYRDAWVAACLEVPESLLDCPQEGEVFEIAPGESISSVAKERSNQYGLAVGIEFTIAKNRAGRSLEIHCKHFGDEKDNKHKLKDSLVRKDPVTGELQSDRRRNRDDQRTGCRVRDSINYKLKPNSDTDKHWVGHWMHDPKQHRGHPMPNNPVMYLPLKRMLEDYQKMESIGRTLRESRMAYSGARTYFLKQGIS</sequence>
<organism evidence="12 13">
    <name type="scientific">Knufia fluminis</name>
    <dbReference type="NCBI Taxonomy" id="191047"/>
    <lineage>
        <taxon>Eukaryota</taxon>
        <taxon>Fungi</taxon>
        <taxon>Dikarya</taxon>
        <taxon>Ascomycota</taxon>
        <taxon>Pezizomycotina</taxon>
        <taxon>Eurotiomycetes</taxon>
        <taxon>Chaetothyriomycetidae</taxon>
        <taxon>Chaetothyriales</taxon>
        <taxon>Trichomeriaceae</taxon>
        <taxon>Knufia</taxon>
    </lineage>
</organism>
<feature type="binding site" evidence="9">
    <location>
        <position position="59"/>
    </location>
    <ligand>
        <name>Ca(2+)</name>
        <dbReference type="ChEBI" id="CHEBI:29108"/>
    </ligand>
</feature>
<evidence type="ECO:0000256" key="8">
    <source>
        <dbReference type="ARBA" id="ARBA00023145"/>
    </source>
</evidence>
<evidence type="ECO:0000256" key="7">
    <source>
        <dbReference type="ARBA" id="ARBA00022825"/>
    </source>
</evidence>
<dbReference type="GO" id="GO:0004252">
    <property type="term" value="F:serine-type endopeptidase activity"/>
    <property type="evidence" value="ECO:0007669"/>
    <property type="project" value="InterPro"/>
</dbReference>
<comment type="caution">
    <text evidence="9">Lacks conserved residue(s) required for the propagation of feature annotation.</text>
</comment>
<dbReference type="GO" id="GO:0046872">
    <property type="term" value="F:metal ion binding"/>
    <property type="evidence" value="ECO:0007669"/>
    <property type="project" value="UniProtKB-UniRule"/>
</dbReference>
<gene>
    <name evidence="12" type="ORF">OHC33_010987</name>
</gene>
<feature type="binding site" evidence="9">
    <location>
        <position position="80"/>
    </location>
    <ligand>
        <name>Ca(2+)</name>
        <dbReference type="ChEBI" id="CHEBI:29108"/>
    </ligand>
</feature>
<dbReference type="AlphaFoldDB" id="A0AAN8E8H8"/>
<feature type="domain" description="Peptidase S53" evidence="11">
    <location>
        <begin position="1"/>
        <end position="102"/>
    </location>
</feature>